<sequence>MKNKRRVGTIYEELAADYLSKSGYEIIEKNFRCRYGEIDLIAKQDEYLVFVEVKYRSTLKSGYPEEAVNFKKQKIICRVADYYMMKNRSELDNITVRFDVVTFLGNEVALYQNAFEYCR</sequence>
<name>A0A371ATN1_9FIRM</name>
<dbReference type="OrthoDB" id="9802516at2"/>
<protein>
    <recommendedName>
        <fullName evidence="2">UPF0102 protein DWV06_11195</fullName>
    </recommendedName>
</protein>
<dbReference type="HAMAP" id="MF_00048">
    <property type="entry name" value="UPF0102"/>
    <property type="match status" value="1"/>
</dbReference>
<dbReference type="NCBIfam" id="NF009150">
    <property type="entry name" value="PRK12497.1-3"/>
    <property type="match status" value="1"/>
</dbReference>
<reference evidence="3 4" key="1">
    <citation type="submission" date="2018-07" db="EMBL/GenBank/DDBJ databases">
        <title>Anaerosacharophilus polymeroproducens gen. nov. sp. nov., an anaerobic bacterium isolated from salt field.</title>
        <authorList>
            <person name="Kim W."/>
            <person name="Yang S.-H."/>
            <person name="Oh J."/>
            <person name="Lee J.-H."/>
            <person name="Kwon K.K."/>
        </authorList>
    </citation>
    <scope>NUCLEOTIDE SEQUENCE [LARGE SCALE GENOMIC DNA]</scope>
    <source>
        <strain evidence="3 4">MCWD5</strain>
    </source>
</reference>
<comment type="similarity">
    <text evidence="1 2">Belongs to the UPF0102 family.</text>
</comment>
<dbReference type="InterPro" id="IPR011856">
    <property type="entry name" value="tRNA_endonuc-like_dom_sf"/>
</dbReference>
<dbReference type="InterPro" id="IPR011335">
    <property type="entry name" value="Restrct_endonuc-II-like"/>
</dbReference>
<dbReference type="InterPro" id="IPR003509">
    <property type="entry name" value="UPF0102_YraN-like"/>
</dbReference>
<dbReference type="NCBIfam" id="TIGR00252">
    <property type="entry name" value="YraN family protein"/>
    <property type="match status" value="1"/>
</dbReference>
<comment type="caution">
    <text evidence="3">The sequence shown here is derived from an EMBL/GenBank/DDBJ whole genome shotgun (WGS) entry which is preliminary data.</text>
</comment>
<evidence type="ECO:0000256" key="2">
    <source>
        <dbReference type="HAMAP-Rule" id="MF_00048"/>
    </source>
</evidence>
<dbReference type="RefSeq" id="WP_115482276.1">
    <property type="nucleotide sequence ID" value="NZ_QRCT01000034.1"/>
</dbReference>
<accession>A0A371ATN1</accession>
<evidence type="ECO:0000313" key="4">
    <source>
        <dbReference type="Proteomes" id="UP000255036"/>
    </source>
</evidence>
<proteinExistence type="inferred from homology"/>
<evidence type="ECO:0000256" key="1">
    <source>
        <dbReference type="ARBA" id="ARBA00006738"/>
    </source>
</evidence>
<dbReference type="Gene3D" id="3.40.1350.10">
    <property type="match status" value="1"/>
</dbReference>
<dbReference type="AlphaFoldDB" id="A0A371ATN1"/>
<keyword evidence="4" id="KW-1185">Reference proteome</keyword>
<dbReference type="EMBL" id="QRCT01000034">
    <property type="protein sequence ID" value="RDU22933.1"/>
    <property type="molecule type" value="Genomic_DNA"/>
</dbReference>
<dbReference type="GO" id="GO:0003676">
    <property type="term" value="F:nucleic acid binding"/>
    <property type="evidence" value="ECO:0007669"/>
    <property type="project" value="InterPro"/>
</dbReference>
<gene>
    <name evidence="3" type="ORF">DWV06_11195</name>
</gene>
<evidence type="ECO:0000313" key="3">
    <source>
        <dbReference type="EMBL" id="RDU22933.1"/>
    </source>
</evidence>
<dbReference type="Pfam" id="PF02021">
    <property type="entry name" value="UPF0102"/>
    <property type="match status" value="1"/>
</dbReference>
<dbReference type="PANTHER" id="PTHR34039:SF1">
    <property type="entry name" value="UPF0102 PROTEIN YRAN"/>
    <property type="match status" value="1"/>
</dbReference>
<dbReference type="SUPFAM" id="SSF52980">
    <property type="entry name" value="Restriction endonuclease-like"/>
    <property type="match status" value="1"/>
</dbReference>
<dbReference type="PANTHER" id="PTHR34039">
    <property type="entry name" value="UPF0102 PROTEIN YRAN"/>
    <property type="match status" value="1"/>
</dbReference>
<dbReference type="CDD" id="cd20736">
    <property type="entry name" value="PoNe_Nuclease"/>
    <property type="match status" value="1"/>
</dbReference>
<organism evidence="3 4">
    <name type="scientific">Anaerosacchariphilus polymeriproducens</name>
    <dbReference type="NCBI Taxonomy" id="1812858"/>
    <lineage>
        <taxon>Bacteria</taxon>
        <taxon>Bacillati</taxon>
        <taxon>Bacillota</taxon>
        <taxon>Clostridia</taxon>
        <taxon>Lachnospirales</taxon>
        <taxon>Lachnospiraceae</taxon>
        <taxon>Anaerosacchariphilus</taxon>
    </lineage>
</organism>
<dbReference type="Proteomes" id="UP000255036">
    <property type="component" value="Unassembled WGS sequence"/>
</dbReference>